<keyword evidence="2" id="KW-1185">Reference proteome</keyword>
<dbReference type="RefSeq" id="WP_106358773.1">
    <property type="nucleotide sequence ID" value="NZ_JBHOGK010000004.1"/>
</dbReference>
<protein>
    <submittedName>
        <fullName evidence="1">Uncharacterized protein</fullName>
    </submittedName>
</protein>
<dbReference type="Proteomes" id="UP000238007">
    <property type="component" value="Unassembled WGS sequence"/>
</dbReference>
<sequence>MTNSDDLVEAIEVMARAVGAHAICKYKFDRLRIEFPKLPDNDQQAKALYVIADLVEEAAENLQGQEDL</sequence>
<dbReference type="AlphaFoldDB" id="A0A2T0VV26"/>
<dbReference type="EMBL" id="PVTP01000012">
    <property type="protein sequence ID" value="PRY75421.1"/>
    <property type="molecule type" value="Genomic_DNA"/>
</dbReference>
<proteinExistence type="predicted"/>
<evidence type="ECO:0000313" key="1">
    <source>
        <dbReference type="EMBL" id="PRY75421.1"/>
    </source>
</evidence>
<accession>A0A2T0VV26</accession>
<evidence type="ECO:0000313" key="2">
    <source>
        <dbReference type="Proteomes" id="UP000238007"/>
    </source>
</evidence>
<organism evidence="1 2">
    <name type="scientific">Yoonia maritima</name>
    <dbReference type="NCBI Taxonomy" id="1435347"/>
    <lineage>
        <taxon>Bacteria</taxon>
        <taxon>Pseudomonadati</taxon>
        <taxon>Pseudomonadota</taxon>
        <taxon>Alphaproteobacteria</taxon>
        <taxon>Rhodobacterales</taxon>
        <taxon>Paracoccaceae</taxon>
        <taxon>Yoonia</taxon>
    </lineage>
</organism>
<gene>
    <name evidence="1" type="ORF">CLV80_1128</name>
</gene>
<name>A0A2T0VV26_9RHOB</name>
<comment type="caution">
    <text evidence="1">The sequence shown here is derived from an EMBL/GenBank/DDBJ whole genome shotgun (WGS) entry which is preliminary data.</text>
</comment>
<reference evidence="1 2" key="1">
    <citation type="submission" date="2018-03" db="EMBL/GenBank/DDBJ databases">
        <title>Genomic Encyclopedia of Archaeal and Bacterial Type Strains, Phase II (KMG-II): from individual species to whole genera.</title>
        <authorList>
            <person name="Goeker M."/>
        </authorList>
    </citation>
    <scope>NUCLEOTIDE SEQUENCE [LARGE SCALE GENOMIC DNA]</scope>
    <source>
        <strain evidence="1 2">DSM 101533</strain>
    </source>
</reference>